<dbReference type="InterPro" id="IPR029058">
    <property type="entry name" value="AB_hydrolase_fold"/>
</dbReference>
<dbReference type="GO" id="GO:0016787">
    <property type="term" value="F:hydrolase activity"/>
    <property type="evidence" value="ECO:0007669"/>
    <property type="project" value="UniProtKB-KW"/>
</dbReference>
<dbReference type="Proteomes" id="UP000470875">
    <property type="component" value="Unassembled WGS sequence"/>
</dbReference>
<dbReference type="Pfam" id="PF00561">
    <property type="entry name" value="Abhydrolase_1"/>
    <property type="match status" value="1"/>
</dbReference>
<organism evidence="2 3">
    <name type="scientific">Scrofimicrobium canadense</name>
    <dbReference type="NCBI Taxonomy" id="2652290"/>
    <lineage>
        <taxon>Bacteria</taxon>
        <taxon>Bacillati</taxon>
        <taxon>Actinomycetota</taxon>
        <taxon>Actinomycetes</taxon>
        <taxon>Actinomycetales</taxon>
        <taxon>Actinomycetaceae</taxon>
        <taxon>Scrofimicrobium</taxon>
    </lineage>
</organism>
<evidence type="ECO:0000313" key="3">
    <source>
        <dbReference type="Proteomes" id="UP000470875"/>
    </source>
</evidence>
<sequence>MSTSSVNWKDVPSGATRGTFLAPSGPLATFEAGCPGDPPVCLIPGITGSKEDFSLVIPHLARAGYRVIAVDLAGQYESSSAGPHSGAGWTLPMHVADIRAVLEYLGKAHVVGYSYGGLVCEHLIADEPALLRSATLIGTPPLSGNALRGFRVVGPIVKWASPAVAARVMLSGLRFNINRVDKERHAFVLHRMGYTVKESVTSAMADMLAIPDLEDALRHSGVPLLVGAGHGDMWPLEQFAAFSQRIGAEFREYNAGHSPSEQSPDELAADLMEFFDRVDRPLSTFASL</sequence>
<dbReference type="AlphaFoldDB" id="A0A6N7W5P2"/>
<dbReference type="InterPro" id="IPR000073">
    <property type="entry name" value="AB_hydrolase_1"/>
</dbReference>
<reference evidence="2 3" key="1">
    <citation type="submission" date="2019-08" db="EMBL/GenBank/DDBJ databases">
        <title>In-depth cultivation of the pig gut microbiome towards novel bacterial diversity and tailored functional studies.</title>
        <authorList>
            <person name="Wylensek D."/>
            <person name="Hitch T.C.A."/>
            <person name="Clavel T."/>
        </authorList>
    </citation>
    <scope>NUCLEOTIDE SEQUENCE [LARGE SCALE GENOMIC DNA]</scope>
    <source>
        <strain evidence="2 3">WB03_NA08</strain>
    </source>
</reference>
<dbReference type="PANTHER" id="PTHR43798:SF33">
    <property type="entry name" value="HYDROLASE, PUTATIVE (AFU_ORTHOLOGUE AFUA_2G14860)-RELATED"/>
    <property type="match status" value="1"/>
</dbReference>
<comment type="caution">
    <text evidence="2">The sequence shown here is derived from an EMBL/GenBank/DDBJ whole genome shotgun (WGS) entry which is preliminary data.</text>
</comment>
<keyword evidence="3" id="KW-1185">Reference proteome</keyword>
<dbReference type="EMBL" id="VULO01000002">
    <property type="protein sequence ID" value="MSS83536.1"/>
    <property type="molecule type" value="Genomic_DNA"/>
</dbReference>
<dbReference type="RefSeq" id="WP_154543071.1">
    <property type="nucleotide sequence ID" value="NZ_VULO01000002.1"/>
</dbReference>
<evidence type="ECO:0000313" key="2">
    <source>
        <dbReference type="EMBL" id="MSS83536.1"/>
    </source>
</evidence>
<feature type="domain" description="AB hydrolase-1" evidence="1">
    <location>
        <begin position="38"/>
        <end position="151"/>
    </location>
</feature>
<dbReference type="Gene3D" id="3.40.50.1820">
    <property type="entry name" value="alpha/beta hydrolase"/>
    <property type="match status" value="1"/>
</dbReference>
<dbReference type="GO" id="GO:0016020">
    <property type="term" value="C:membrane"/>
    <property type="evidence" value="ECO:0007669"/>
    <property type="project" value="TreeGrafter"/>
</dbReference>
<name>A0A6N7W5P2_9ACTO</name>
<dbReference type="InterPro" id="IPR050266">
    <property type="entry name" value="AB_hydrolase_sf"/>
</dbReference>
<gene>
    <name evidence="2" type="ORF">FYJ24_01905</name>
</gene>
<dbReference type="PANTHER" id="PTHR43798">
    <property type="entry name" value="MONOACYLGLYCEROL LIPASE"/>
    <property type="match status" value="1"/>
</dbReference>
<accession>A0A6N7W5P2</accession>
<proteinExistence type="predicted"/>
<evidence type="ECO:0000259" key="1">
    <source>
        <dbReference type="Pfam" id="PF00561"/>
    </source>
</evidence>
<protein>
    <submittedName>
        <fullName evidence="2">Alpha/beta hydrolase</fullName>
    </submittedName>
</protein>
<dbReference type="SUPFAM" id="SSF53474">
    <property type="entry name" value="alpha/beta-Hydrolases"/>
    <property type="match status" value="1"/>
</dbReference>
<keyword evidence="2" id="KW-0378">Hydrolase</keyword>